<dbReference type="AlphaFoldDB" id="A0A5A9NUB0"/>
<evidence type="ECO:0000256" key="1">
    <source>
        <dbReference type="SAM" id="MobiDB-lite"/>
    </source>
</evidence>
<reference evidence="2 3" key="1">
    <citation type="journal article" date="2019" name="Mol. Ecol. Resour.">
        <title>Chromosome-level genome assembly of Triplophysa tibetana, a fish adapted to the harsh high-altitude environment of the Tibetan Plateau.</title>
        <authorList>
            <person name="Yang X."/>
            <person name="Liu H."/>
            <person name="Ma Z."/>
            <person name="Zou Y."/>
            <person name="Zou M."/>
            <person name="Mao Y."/>
            <person name="Li X."/>
            <person name="Wang H."/>
            <person name="Chen T."/>
            <person name="Wang W."/>
            <person name="Yang R."/>
        </authorList>
    </citation>
    <scope>NUCLEOTIDE SEQUENCE [LARGE SCALE GENOMIC DNA]</scope>
    <source>
        <strain evidence="2">TTIB1903HZAU</strain>
        <tissue evidence="2">Muscle</tissue>
    </source>
</reference>
<dbReference type="EMBL" id="SOYY01000014">
    <property type="protein sequence ID" value="KAA0711887.1"/>
    <property type="molecule type" value="Genomic_DNA"/>
</dbReference>
<gene>
    <name evidence="2" type="ORF">E1301_Tti023416</name>
</gene>
<evidence type="ECO:0000313" key="3">
    <source>
        <dbReference type="Proteomes" id="UP000324632"/>
    </source>
</evidence>
<comment type="caution">
    <text evidence="2">The sequence shown here is derived from an EMBL/GenBank/DDBJ whole genome shotgun (WGS) entry which is preliminary data.</text>
</comment>
<keyword evidence="3" id="KW-1185">Reference proteome</keyword>
<feature type="compositionally biased region" description="Basic and acidic residues" evidence="1">
    <location>
        <begin position="1"/>
        <end position="12"/>
    </location>
</feature>
<proteinExistence type="predicted"/>
<organism evidence="2 3">
    <name type="scientific">Triplophysa tibetana</name>
    <dbReference type="NCBI Taxonomy" id="1572043"/>
    <lineage>
        <taxon>Eukaryota</taxon>
        <taxon>Metazoa</taxon>
        <taxon>Chordata</taxon>
        <taxon>Craniata</taxon>
        <taxon>Vertebrata</taxon>
        <taxon>Euteleostomi</taxon>
        <taxon>Actinopterygii</taxon>
        <taxon>Neopterygii</taxon>
        <taxon>Teleostei</taxon>
        <taxon>Ostariophysi</taxon>
        <taxon>Cypriniformes</taxon>
        <taxon>Nemacheilidae</taxon>
        <taxon>Triplophysa</taxon>
    </lineage>
</organism>
<dbReference type="Proteomes" id="UP000324632">
    <property type="component" value="Chromosome 14"/>
</dbReference>
<protein>
    <submittedName>
        <fullName evidence="2">Uncharacterized protein</fullName>
    </submittedName>
</protein>
<accession>A0A5A9NUB0</accession>
<evidence type="ECO:0000313" key="2">
    <source>
        <dbReference type="EMBL" id="KAA0711887.1"/>
    </source>
</evidence>
<name>A0A5A9NUB0_9TELE</name>
<feature type="region of interest" description="Disordered" evidence="1">
    <location>
        <begin position="1"/>
        <end position="23"/>
    </location>
</feature>
<sequence>MGSTVKKKDLAKKSSRKKRSLRLNMPDLSTFASSLMERETDRSDKDEMRKPAVYPSCIPISEDQSKLTQTHLPPSNIFSPGLTSKISPPGQFQWYLPLLDQLSSCQHQALLQI</sequence>